<dbReference type="EMBL" id="JAROCA020000002">
    <property type="protein sequence ID" value="MDY0406757.1"/>
    <property type="molecule type" value="Genomic_DNA"/>
</dbReference>
<reference evidence="1 2" key="1">
    <citation type="submission" date="2023-10" db="EMBL/GenBank/DDBJ databases">
        <title>179-bfca-hs.</title>
        <authorList>
            <person name="Miliotis G."/>
            <person name="Sengupta P."/>
            <person name="Hameed A."/>
            <person name="Chuvochina M."/>
            <person name="Mcdonagh F."/>
            <person name="Simpson A.C."/>
            <person name="Singh N.K."/>
            <person name="Rekha P.D."/>
            <person name="Raman K."/>
            <person name="Hugenholtz P."/>
            <person name="Venkateswaran K."/>
        </authorList>
    </citation>
    <scope>NUCLEOTIDE SEQUENCE [LARGE SCALE GENOMIC DNA]</scope>
    <source>
        <strain evidence="1 2">179-BFC-A-HS</strain>
    </source>
</reference>
<proteinExistence type="predicted"/>
<comment type="caution">
    <text evidence="1">The sequence shown here is derived from an EMBL/GenBank/DDBJ whole genome shotgun (WGS) entry which is preliminary data.</text>
</comment>
<dbReference type="Proteomes" id="UP001228376">
    <property type="component" value="Unassembled WGS sequence"/>
</dbReference>
<name>A0ABU5CK66_9BACI</name>
<protein>
    <submittedName>
        <fullName evidence="1">DUF5344 family protein</fullName>
    </submittedName>
</protein>
<organism evidence="1 2">
    <name type="scientific">Tigheibacillus jepli</name>
    <dbReference type="NCBI Taxonomy" id="3035914"/>
    <lineage>
        <taxon>Bacteria</taxon>
        <taxon>Bacillati</taxon>
        <taxon>Bacillota</taxon>
        <taxon>Bacilli</taxon>
        <taxon>Bacillales</taxon>
        <taxon>Bacillaceae</taxon>
        <taxon>Tigheibacillus</taxon>
    </lineage>
</organism>
<accession>A0ABU5CK66</accession>
<dbReference type="RefSeq" id="WP_320385106.1">
    <property type="nucleotide sequence ID" value="NZ_JAROCA020000002.1"/>
</dbReference>
<dbReference type="InterPro" id="IPR046318">
    <property type="entry name" value="DUF5344"/>
</dbReference>
<gene>
    <name evidence="1" type="ORF">P5G51_016570</name>
</gene>
<keyword evidence="2" id="KW-1185">Reference proteome</keyword>
<evidence type="ECO:0000313" key="1">
    <source>
        <dbReference type="EMBL" id="MDY0406757.1"/>
    </source>
</evidence>
<evidence type="ECO:0000313" key="2">
    <source>
        <dbReference type="Proteomes" id="UP001228376"/>
    </source>
</evidence>
<sequence length="87" mass="9914">MYHGPIDQALGDLKSTTNVFTSSFIKDIKGENELDMMEKILEINETFDKLQKSYQELMLQNAETATEAVKAIQERERDIGSSIKQES</sequence>
<dbReference type="Pfam" id="PF17279">
    <property type="entry name" value="DUF5344"/>
    <property type="match status" value="1"/>
</dbReference>